<keyword evidence="4 6" id="KW-1133">Transmembrane helix</keyword>
<keyword evidence="5 6" id="KW-0472">Membrane</keyword>
<organism evidence="9 10">
    <name type="scientific">Rufibacter latericius</name>
    <dbReference type="NCBI Taxonomy" id="2487040"/>
    <lineage>
        <taxon>Bacteria</taxon>
        <taxon>Pseudomonadati</taxon>
        <taxon>Bacteroidota</taxon>
        <taxon>Cytophagia</taxon>
        <taxon>Cytophagales</taxon>
        <taxon>Hymenobacteraceae</taxon>
        <taxon>Rufibacter</taxon>
    </lineage>
</organism>
<dbReference type="PANTHER" id="PTHR30572:SF18">
    <property type="entry name" value="ABC-TYPE MACROLIDE FAMILY EXPORT SYSTEM PERMEASE COMPONENT 2"/>
    <property type="match status" value="1"/>
</dbReference>
<feature type="transmembrane region" description="Helical" evidence="6">
    <location>
        <begin position="43"/>
        <end position="63"/>
    </location>
</feature>
<gene>
    <name evidence="9" type="ORF">EFB08_07730</name>
</gene>
<comment type="caution">
    <text evidence="9">The sequence shown here is derived from an EMBL/GenBank/DDBJ whole genome shotgun (WGS) entry which is preliminary data.</text>
</comment>
<dbReference type="Pfam" id="PF02687">
    <property type="entry name" value="FtsX"/>
    <property type="match status" value="2"/>
</dbReference>
<keyword evidence="2" id="KW-1003">Cell membrane</keyword>
<comment type="subcellular location">
    <subcellularLocation>
        <location evidence="1">Cell membrane</location>
        <topology evidence="1">Multi-pass membrane protein</topology>
    </subcellularLocation>
</comment>
<feature type="domain" description="MacB-like periplasmic core" evidence="8">
    <location>
        <begin position="524"/>
        <end position="651"/>
    </location>
</feature>
<reference evidence="9 10" key="1">
    <citation type="submission" date="2018-11" db="EMBL/GenBank/DDBJ databases">
        <title>Rufibacter latericius sp. nov., isolated from water in Baiyang Lake.</title>
        <authorList>
            <person name="Yang Y."/>
        </authorList>
    </citation>
    <scope>NUCLEOTIDE SEQUENCE [LARGE SCALE GENOMIC DNA]</scope>
    <source>
        <strain evidence="9 10">R-22-1c-1</strain>
    </source>
</reference>
<dbReference type="Proteomes" id="UP000272117">
    <property type="component" value="Unassembled WGS sequence"/>
</dbReference>
<feature type="transmembrane region" description="Helical" evidence="6">
    <location>
        <begin position="705"/>
        <end position="728"/>
    </location>
</feature>
<evidence type="ECO:0000256" key="6">
    <source>
        <dbReference type="SAM" id="Phobius"/>
    </source>
</evidence>
<feature type="transmembrane region" description="Helical" evidence="6">
    <location>
        <begin position="372"/>
        <end position="393"/>
    </location>
</feature>
<dbReference type="AlphaFoldDB" id="A0A3M9MUV0"/>
<evidence type="ECO:0000313" key="10">
    <source>
        <dbReference type="Proteomes" id="UP000272117"/>
    </source>
</evidence>
<protein>
    <submittedName>
        <fullName evidence="9">FtsX-like permease family protein</fullName>
    </submittedName>
</protein>
<feature type="domain" description="ABC3 transporter permease C-terminal" evidence="7">
    <location>
        <begin position="709"/>
        <end position="816"/>
    </location>
</feature>
<keyword evidence="10" id="KW-1185">Reference proteome</keyword>
<dbReference type="EMBL" id="RJJD01000003">
    <property type="protein sequence ID" value="RNI29301.1"/>
    <property type="molecule type" value="Genomic_DNA"/>
</dbReference>
<dbReference type="GO" id="GO:0022857">
    <property type="term" value="F:transmembrane transporter activity"/>
    <property type="evidence" value="ECO:0007669"/>
    <property type="project" value="TreeGrafter"/>
</dbReference>
<evidence type="ECO:0000256" key="5">
    <source>
        <dbReference type="ARBA" id="ARBA00023136"/>
    </source>
</evidence>
<feature type="domain" description="MacB-like periplasmic core" evidence="8">
    <location>
        <begin position="42"/>
        <end position="269"/>
    </location>
</feature>
<feature type="transmembrane region" description="Helical" evidence="6">
    <location>
        <begin position="455"/>
        <end position="479"/>
    </location>
</feature>
<feature type="domain" description="ABC3 transporter permease C-terminal" evidence="7">
    <location>
        <begin position="322"/>
        <end position="436"/>
    </location>
</feature>
<sequence length="828" mass="92791">MAPKRKLFQNLGRPPGARFYTRMLRNYLKIAWRNLLRQKAYSAINIIGLATGISACLLIFLYVGHELTYERNFPDAEHIYRVVSRVNFHGNNDLFSLSPKPLADHLRREVPEVKKVARLAPSFKQTIWKDQVPFLEDKLFYADSTFFQVVPYTFLAGNPETALKAPKTIVISAELAQKYFGGTEQALGKPLQFSKNQYTVTGIFQPEKHSHLLANAFLSMVTREEAERAGKDTETIAQEQNEWIFFAYYTYFTLHNPAALPTFEQKLADLVQRRAVPWMKENQITASMELTVQPITDIHLNNDFQTDISPSGSRSYVYIFSMVAVFILLIACINYMNLATARSANRSREVGLRKVVGAHRTQIMGQFLGESILITLLGLILALAMVELSLPVFNQLTGKEFALSSFLNPNFGLLVLAILLFVGLVAGSYPAFFLSGFKPVEVLKSDKSPRGSNAWLRRSLVVVQFTISLVLIIGTAVVYSQLQFLKNKSLGFNKEQVVAIEMPKADSVTLSRMPVVMQELTQNPNILQVATVNDIPGEKLSRLLLLVEDEAGAEIDKTMNVMFVSYNALELMGIELTEGRTFQKGIPTDAKGAVIVNEAGAKWLGWKNPLGKRVQVTDHDAKVIGVAKNFNYTSLHNPIEPLMILPIPEGSRYLLARISPQNAEATLTFLEQKWKAFAPKHPMEYFFLDDYFNRQYQAEEKMLTVFGYFAALTILIACLGLFGLASFTAEQRKKEIGIRKVLGSTVVEIVLLLSKDFALLVLLAILIASPLAWYGMKNWLQDFAYQVNLSPWLFFTAGLASLVIAVATVSFQAAKAALLDPVKSLRSE</sequence>
<dbReference type="OrthoDB" id="5933722at2"/>
<evidence type="ECO:0000256" key="1">
    <source>
        <dbReference type="ARBA" id="ARBA00004651"/>
    </source>
</evidence>
<name>A0A3M9MUV0_9BACT</name>
<evidence type="ECO:0000256" key="3">
    <source>
        <dbReference type="ARBA" id="ARBA00022692"/>
    </source>
</evidence>
<dbReference type="InterPro" id="IPR025857">
    <property type="entry name" value="MacB_PCD"/>
</dbReference>
<dbReference type="Pfam" id="PF12704">
    <property type="entry name" value="MacB_PCD"/>
    <property type="match status" value="2"/>
</dbReference>
<evidence type="ECO:0000256" key="4">
    <source>
        <dbReference type="ARBA" id="ARBA00022989"/>
    </source>
</evidence>
<dbReference type="GO" id="GO:0005886">
    <property type="term" value="C:plasma membrane"/>
    <property type="evidence" value="ECO:0007669"/>
    <property type="project" value="UniProtKB-SubCell"/>
</dbReference>
<feature type="transmembrane region" description="Helical" evidence="6">
    <location>
        <begin position="316"/>
        <end position="338"/>
    </location>
</feature>
<evidence type="ECO:0000259" key="8">
    <source>
        <dbReference type="Pfam" id="PF12704"/>
    </source>
</evidence>
<evidence type="ECO:0000256" key="2">
    <source>
        <dbReference type="ARBA" id="ARBA00022475"/>
    </source>
</evidence>
<accession>A0A3M9MUV0</accession>
<evidence type="ECO:0000313" key="9">
    <source>
        <dbReference type="EMBL" id="RNI29301.1"/>
    </source>
</evidence>
<feature type="transmembrane region" description="Helical" evidence="6">
    <location>
        <begin position="413"/>
        <end position="434"/>
    </location>
</feature>
<dbReference type="InterPro" id="IPR003838">
    <property type="entry name" value="ABC3_permease_C"/>
</dbReference>
<dbReference type="PANTHER" id="PTHR30572">
    <property type="entry name" value="MEMBRANE COMPONENT OF TRANSPORTER-RELATED"/>
    <property type="match status" value="1"/>
</dbReference>
<proteinExistence type="predicted"/>
<keyword evidence="3 6" id="KW-0812">Transmembrane</keyword>
<feature type="transmembrane region" description="Helical" evidence="6">
    <location>
        <begin position="792"/>
        <end position="814"/>
    </location>
</feature>
<feature type="transmembrane region" description="Helical" evidence="6">
    <location>
        <begin position="749"/>
        <end position="772"/>
    </location>
</feature>
<evidence type="ECO:0000259" key="7">
    <source>
        <dbReference type="Pfam" id="PF02687"/>
    </source>
</evidence>
<dbReference type="InterPro" id="IPR050250">
    <property type="entry name" value="Macrolide_Exporter_MacB"/>
</dbReference>